<feature type="transmembrane region" description="Helical" evidence="1">
    <location>
        <begin position="64"/>
        <end position="82"/>
    </location>
</feature>
<dbReference type="EMBL" id="FZOH01000005">
    <property type="protein sequence ID" value="SNS52671.1"/>
    <property type="molecule type" value="Genomic_DNA"/>
</dbReference>
<proteinExistence type="predicted"/>
<dbReference type="OrthoDB" id="5198026at2"/>
<feature type="transmembrane region" description="Helical" evidence="1">
    <location>
        <begin position="102"/>
        <end position="121"/>
    </location>
</feature>
<keyword evidence="1" id="KW-0472">Membrane</keyword>
<evidence type="ECO:0000256" key="1">
    <source>
        <dbReference type="SAM" id="Phobius"/>
    </source>
</evidence>
<sequence length="133" mass="13173">MTRAAALAAAAVAAVAVSGWLALVQVFWLPLRVAGVLVPLSVLAALVGNPLLVTLTHRLTGSRVVAVLPAVTWLAIALAATSRRPEGDLVAVGTGGLGTVTLAFLGLGVVGAALAVGRVVATPRPQASSGAQR</sequence>
<accession>A0A239F7D7</accession>
<keyword evidence="1" id="KW-0812">Transmembrane</keyword>
<gene>
    <name evidence="2" type="ORF">SAMN04488107_2872</name>
</gene>
<dbReference type="Proteomes" id="UP000198386">
    <property type="component" value="Unassembled WGS sequence"/>
</dbReference>
<evidence type="ECO:0000313" key="2">
    <source>
        <dbReference type="EMBL" id="SNS52671.1"/>
    </source>
</evidence>
<protein>
    <submittedName>
        <fullName evidence="2">Uncharacterized protein</fullName>
    </submittedName>
</protein>
<keyword evidence="1" id="KW-1133">Transmembrane helix</keyword>
<dbReference type="RefSeq" id="WP_089404594.1">
    <property type="nucleotide sequence ID" value="NZ_FZOH01000005.1"/>
</dbReference>
<name>A0A239F7D7_9ACTN</name>
<feature type="transmembrane region" description="Helical" evidence="1">
    <location>
        <begin position="29"/>
        <end position="52"/>
    </location>
</feature>
<evidence type="ECO:0000313" key="3">
    <source>
        <dbReference type="Proteomes" id="UP000198386"/>
    </source>
</evidence>
<organism evidence="2 3">
    <name type="scientific">Geodermatophilus saharensis</name>
    <dbReference type="NCBI Taxonomy" id="1137994"/>
    <lineage>
        <taxon>Bacteria</taxon>
        <taxon>Bacillati</taxon>
        <taxon>Actinomycetota</taxon>
        <taxon>Actinomycetes</taxon>
        <taxon>Geodermatophilales</taxon>
        <taxon>Geodermatophilaceae</taxon>
        <taxon>Geodermatophilus</taxon>
    </lineage>
</organism>
<reference evidence="3" key="1">
    <citation type="submission" date="2017-06" db="EMBL/GenBank/DDBJ databases">
        <authorList>
            <person name="Varghese N."/>
            <person name="Submissions S."/>
        </authorList>
    </citation>
    <scope>NUCLEOTIDE SEQUENCE [LARGE SCALE GENOMIC DNA]</scope>
    <source>
        <strain evidence="3">DSM 45423</strain>
    </source>
</reference>
<keyword evidence="3" id="KW-1185">Reference proteome</keyword>
<dbReference type="AlphaFoldDB" id="A0A239F7D7"/>